<feature type="domain" description="Xaa-Pro dipeptidyl-peptidase C-terminal" evidence="3">
    <location>
        <begin position="496"/>
        <end position="727"/>
    </location>
</feature>
<evidence type="ECO:0000256" key="2">
    <source>
        <dbReference type="SAM" id="SignalP"/>
    </source>
</evidence>
<evidence type="ECO:0000313" key="5">
    <source>
        <dbReference type="Proteomes" id="UP000308707"/>
    </source>
</evidence>
<dbReference type="Gene3D" id="1.10.3020.10">
    <property type="entry name" value="alpha-amino acid ester hydrolase ( Helical cap domain)"/>
    <property type="match status" value="1"/>
</dbReference>
<dbReference type="SMART" id="SM00939">
    <property type="entry name" value="PepX_C"/>
    <property type="match status" value="1"/>
</dbReference>
<gene>
    <name evidence="4" type="ORF">FCE95_06690</name>
</gene>
<dbReference type="SUPFAM" id="SSF53474">
    <property type="entry name" value="alpha/beta-Hydrolases"/>
    <property type="match status" value="1"/>
</dbReference>
<dbReference type="Gene3D" id="3.40.50.1820">
    <property type="entry name" value="alpha/beta hydrolase"/>
    <property type="match status" value="1"/>
</dbReference>
<keyword evidence="1 4" id="KW-0378">Hydrolase</keyword>
<comment type="caution">
    <text evidence="4">The sequence shown here is derived from an EMBL/GenBank/DDBJ whole genome shotgun (WGS) entry which is preliminary data.</text>
</comment>
<dbReference type="InterPro" id="IPR013736">
    <property type="entry name" value="Xaa-Pro_dipept_C"/>
</dbReference>
<evidence type="ECO:0000313" key="4">
    <source>
        <dbReference type="EMBL" id="TKR33952.1"/>
    </source>
</evidence>
<keyword evidence="2" id="KW-0732">Signal</keyword>
<proteinExistence type="predicted"/>
<dbReference type="Proteomes" id="UP000308707">
    <property type="component" value="Unassembled WGS sequence"/>
</dbReference>
<protein>
    <submittedName>
        <fullName evidence="4">CocE/NonD family hydrolase</fullName>
    </submittedName>
</protein>
<dbReference type="EMBL" id="SZUA01000001">
    <property type="protein sequence ID" value="TKR33952.1"/>
    <property type="molecule type" value="Genomic_DNA"/>
</dbReference>
<dbReference type="Pfam" id="PF08530">
    <property type="entry name" value="PepX_C"/>
    <property type="match status" value="1"/>
</dbReference>
<dbReference type="GO" id="GO:0008239">
    <property type="term" value="F:dipeptidyl-peptidase activity"/>
    <property type="evidence" value="ECO:0007669"/>
    <property type="project" value="InterPro"/>
</dbReference>
<dbReference type="InterPro" id="IPR029058">
    <property type="entry name" value="AB_hydrolase_fold"/>
</dbReference>
<accession>A0A4U5JVK0</accession>
<reference evidence="4 5" key="1">
    <citation type="submission" date="2019-04" db="EMBL/GenBank/DDBJ databases">
        <title>Reference strain of H23.</title>
        <authorList>
            <person name="Luo X."/>
        </authorList>
    </citation>
    <scope>NUCLEOTIDE SEQUENCE [LARGE SCALE GENOMIC DNA]</scope>
    <source>
        <strain evidence="4 5">H23</strain>
    </source>
</reference>
<dbReference type="InterPro" id="IPR008979">
    <property type="entry name" value="Galactose-bd-like_sf"/>
</dbReference>
<dbReference type="SUPFAM" id="SSF49785">
    <property type="entry name" value="Galactose-binding domain-like"/>
    <property type="match status" value="1"/>
</dbReference>
<dbReference type="NCBIfam" id="TIGR00976">
    <property type="entry name" value="CocE_NonD"/>
    <property type="match status" value="1"/>
</dbReference>
<keyword evidence="5" id="KW-1185">Reference proteome</keyword>
<name>A0A4U5JVK0_9GAMM</name>
<feature type="signal peptide" evidence="2">
    <location>
        <begin position="1"/>
        <end position="19"/>
    </location>
</feature>
<sequence>MRKAWLLACCLAYSSLATAQETAWPSRAAAATAALEAQAPDLARKLLSERADWEPAQRMRLQLAADRYREATESIRAAREQRASTAAPVDAKTLFLQYEIYADAKLRGEPSLLPSLRRGFAALGDREAARALPAFGADLPRARNDLDAALTRQLGKKSIAQADALELVRLFVFHKVYAALLPAMPTLIAEDETRRYEIQRDVVVPGADGASLRGLVVRPKSARDAQPALLGFTIYANGDWSLSDAKAAAAHGYVGVAVYSRGKAGSPGPIAPYEHDGADAAAAIAWIARQPWCDGRVGMYGNSYNSFTQWAAAKHRPPALKAMMTSASTAPGIDVPMQGNVFLNFLYPWPLWTANNATLDGDSYGDQARWQRLDRTWYESGRAYRDLPRIDGTPNPVYSRWLQHPGYDAYWQAMTPQGDEFARIDIPVLAVTGYFDGGRVGVQHYYDEHLRHRPNADHTLLIGPWGHFAMQTGVARFVEGYQVDPSALIDLPELRYQWFDHVFRGAPKPEPLRGRVNYQVMGADAWKHAPSIEAMANERLRLYLQPASGGGEGALAEQAPARDAFSAQNVDFADRSDVDWTSPTESLLDKLDPHGGLVFASAPFAAPVELSGLFSGRLDFTTNKRDMDLTVSLYERMADGRYLLLAWHLGRASYAKDRNRRELLKPGKRQSLDFRSERLVSRRLQAGSRLVIVLALNKQRDMQINYGSGKDVSDETVADAGEPMRLRWYGDSHIDVPLMRAGEAAASIGAAR</sequence>
<dbReference type="InterPro" id="IPR005674">
    <property type="entry name" value="CocE/Ser_esterase"/>
</dbReference>
<dbReference type="Pfam" id="PF02129">
    <property type="entry name" value="Peptidase_S15"/>
    <property type="match status" value="1"/>
</dbReference>
<evidence type="ECO:0000259" key="3">
    <source>
        <dbReference type="SMART" id="SM00939"/>
    </source>
</evidence>
<dbReference type="AlphaFoldDB" id="A0A4U5JVK0"/>
<dbReference type="OrthoDB" id="9806163at2"/>
<evidence type="ECO:0000256" key="1">
    <source>
        <dbReference type="ARBA" id="ARBA00022801"/>
    </source>
</evidence>
<dbReference type="Gene3D" id="2.60.120.260">
    <property type="entry name" value="Galactose-binding domain-like"/>
    <property type="match status" value="1"/>
</dbReference>
<feature type="chain" id="PRO_5020211156" evidence="2">
    <location>
        <begin position="20"/>
        <end position="752"/>
    </location>
</feature>
<dbReference type="InterPro" id="IPR000383">
    <property type="entry name" value="Xaa-Pro-like_dom"/>
</dbReference>
<organism evidence="4 5">
    <name type="scientific">Luteimonas gilva</name>
    <dbReference type="NCBI Taxonomy" id="2572684"/>
    <lineage>
        <taxon>Bacteria</taxon>
        <taxon>Pseudomonadati</taxon>
        <taxon>Pseudomonadota</taxon>
        <taxon>Gammaproteobacteria</taxon>
        <taxon>Lysobacterales</taxon>
        <taxon>Lysobacteraceae</taxon>
        <taxon>Luteimonas</taxon>
    </lineage>
</organism>
<dbReference type="RefSeq" id="WP_137266157.1">
    <property type="nucleotide sequence ID" value="NZ_SZUA01000001.1"/>
</dbReference>